<accession>A0A5C4WVC3</accession>
<dbReference type="InterPro" id="IPR036388">
    <property type="entry name" value="WH-like_DNA-bd_sf"/>
</dbReference>
<dbReference type="SUPFAM" id="SSF53850">
    <property type="entry name" value="Periplasmic binding protein-like II"/>
    <property type="match status" value="1"/>
</dbReference>
<dbReference type="InterPro" id="IPR005119">
    <property type="entry name" value="LysR_subst-bd"/>
</dbReference>
<comment type="similarity">
    <text evidence="1">Belongs to the LysR transcriptional regulatory family.</text>
</comment>
<keyword evidence="2" id="KW-0805">Transcription regulation</keyword>
<evidence type="ECO:0000256" key="1">
    <source>
        <dbReference type="ARBA" id="ARBA00009437"/>
    </source>
</evidence>
<dbReference type="Pfam" id="PF00126">
    <property type="entry name" value="HTH_1"/>
    <property type="match status" value="1"/>
</dbReference>
<evidence type="ECO:0000313" key="6">
    <source>
        <dbReference type="Proteomes" id="UP000312512"/>
    </source>
</evidence>
<dbReference type="SUPFAM" id="SSF46785">
    <property type="entry name" value="Winged helix' DNA-binding domain"/>
    <property type="match status" value="1"/>
</dbReference>
<dbReference type="Gene3D" id="1.10.10.10">
    <property type="entry name" value="Winged helix-like DNA-binding domain superfamily/Winged helix DNA-binding domain"/>
    <property type="match status" value="1"/>
</dbReference>
<dbReference type="PRINTS" id="PR00039">
    <property type="entry name" value="HTHLYSR"/>
</dbReference>
<evidence type="ECO:0000256" key="3">
    <source>
        <dbReference type="ARBA" id="ARBA00023125"/>
    </source>
</evidence>
<dbReference type="PANTHER" id="PTHR30419">
    <property type="entry name" value="HTH-TYPE TRANSCRIPTIONAL REGULATOR YBHD"/>
    <property type="match status" value="1"/>
</dbReference>
<protein>
    <submittedName>
        <fullName evidence="5">LysR family transcriptional regulator</fullName>
    </submittedName>
</protein>
<dbReference type="AlphaFoldDB" id="A0A5C4WVC3"/>
<dbReference type="Gene3D" id="3.40.190.290">
    <property type="match status" value="1"/>
</dbReference>
<sequence length="319" mass="34300">MEANLRLLAAYVAVARAASFTGAAAEMHVSQSSLSRAVAELERLLGAQLLERDTRNVQLTAAGVETLRVAEQIVSAHRSGMKELERYLLGESGVVAVATLPSVAAVLLPRVISDFRLRRPTVTLRIMDGLEQVVLGRVLSGDADFAISTVGSASDQFEHRRAASEQLEHRPLIRDRFHAVLPEGHPLAAREHVTWEDLAREPFLAVGPESSVRRLTDAAFAQAGASVTLAAEAGSVATVGGLVTAGLGVSAMPALVLPLMSAGPLVYRPLADPVVDRRLDVVVRAHRTLPVATRAFLDLLDTFRRELRDLPPGVSWNRD</sequence>
<dbReference type="OrthoDB" id="7278199at2"/>
<name>A0A5C4WVC3_9ACTN</name>
<organism evidence="5 6">
    <name type="scientific">Nonomuraea phyllanthi</name>
    <dbReference type="NCBI Taxonomy" id="2219224"/>
    <lineage>
        <taxon>Bacteria</taxon>
        <taxon>Bacillati</taxon>
        <taxon>Actinomycetota</taxon>
        <taxon>Actinomycetes</taxon>
        <taxon>Streptosporangiales</taxon>
        <taxon>Streptosporangiaceae</taxon>
        <taxon>Nonomuraea</taxon>
    </lineage>
</organism>
<dbReference type="GO" id="GO:0003700">
    <property type="term" value="F:DNA-binding transcription factor activity"/>
    <property type="evidence" value="ECO:0007669"/>
    <property type="project" value="InterPro"/>
</dbReference>
<keyword evidence="6" id="KW-1185">Reference proteome</keyword>
<keyword evidence="4" id="KW-0804">Transcription</keyword>
<dbReference type="PROSITE" id="PS50931">
    <property type="entry name" value="HTH_LYSR"/>
    <property type="match status" value="1"/>
</dbReference>
<dbReference type="RefSeq" id="WP_139627734.1">
    <property type="nucleotide sequence ID" value="NZ_CP045572.1"/>
</dbReference>
<proteinExistence type="inferred from homology"/>
<dbReference type="InterPro" id="IPR036390">
    <property type="entry name" value="WH_DNA-bd_sf"/>
</dbReference>
<accession>A0A5P9YK40</accession>
<comment type="caution">
    <text evidence="5">The sequence shown here is derived from an EMBL/GenBank/DDBJ whole genome shotgun (WGS) entry which is preliminary data.</text>
</comment>
<dbReference type="Proteomes" id="UP000312512">
    <property type="component" value="Unassembled WGS sequence"/>
</dbReference>
<dbReference type="CDD" id="cd08440">
    <property type="entry name" value="PBP2_LTTR_like_4"/>
    <property type="match status" value="1"/>
</dbReference>
<evidence type="ECO:0000256" key="4">
    <source>
        <dbReference type="ARBA" id="ARBA00023163"/>
    </source>
</evidence>
<keyword evidence="3" id="KW-0238">DNA-binding</keyword>
<dbReference type="FunFam" id="1.10.10.10:FF:000001">
    <property type="entry name" value="LysR family transcriptional regulator"/>
    <property type="match status" value="1"/>
</dbReference>
<evidence type="ECO:0000313" key="5">
    <source>
        <dbReference type="EMBL" id="KAB8197102.1"/>
    </source>
</evidence>
<dbReference type="PANTHER" id="PTHR30419:SF8">
    <property type="entry name" value="NITROGEN ASSIMILATION TRANSCRIPTIONAL ACTIVATOR-RELATED"/>
    <property type="match status" value="1"/>
</dbReference>
<evidence type="ECO:0000256" key="2">
    <source>
        <dbReference type="ARBA" id="ARBA00023015"/>
    </source>
</evidence>
<dbReference type="GO" id="GO:0003677">
    <property type="term" value="F:DNA binding"/>
    <property type="evidence" value="ECO:0007669"/>
    <property type="project" value="UniProtKB-KW"/>
</dbReference>
<dbReference type="InterPro" id="IPR000847">
    <property type="entry name" value="LysR_HTH_N"/>
</dbReference>
<dbReference type="Pfam" id="PF03466">
    <property type="entry name" value="LysR_substrate"/>
    <property type="match status" value="1"/>
</dbReference>
<gene>
    <name evidence="5" type="ORF">FH608_000550</name>
</gene>
<dbReference type="GO" id="GO:0005829">
    <property type="term" value="C:cytosol"/>
    <property type="evidence" value="ECO:0007669"/>
    <property type="project" value="TreeGrafter"/>
</dbReference>
<dbReference type="EMBL" id="VDLX02000001">
    <property type="protein sequence ID" value="KAB8197102.1"/>
    <property type="molecule type" value="Genomic_DNA"/>
</dbReference>
<reference evidence="5 6" key="1">
    <citation type="submission" date="2019-10" db="EMBL/GenBank/DDBJ databases">
        <title>Nonomuraea sp. nov., isolated from Phyllanthus amarus.</title>
        <authorList>
            <person name="Klykleung N."/>
            <person name="Tanasupawat S."/>
        </authorList>
    </citation>
    <scope>NUCLEOTIDE SEQUENCE [LARGE SCALE GENOMIC DNA]</scope>
    <source>
        <strain evidence="5 6">PA1-10</strain>
    </source>
</reference>
<dbReference type="InterPro" id="IPR050950">
    <property type="entry name" value="HTH-type_LysR_regulators"/>
</dbReference>